<dbReference type="EMBL" id="CQPD01000039">
    <property type="protein sequence ID" value="CNU78714.1"/>
    <property type="molecule type" value="Genomic_DNA"/>
</dbReference>
<protein>
    <submittedName>
        <fullName evidence="1">Uncharacterized protein</fullName>
    </submittedName>
</protein>
<dbReference type="Proteomes" id="UP000042394">
    <property type="component" value="Unassembled WGS sequence"/>
</dbReference>
<proteinExistence type="predicted"/>
<reference evidence="1 2" key="1">
    <citation type="submission" date="2015-03" db="EMBL/GenBank/DDBJ databases">
        <authorList>
            <consortium name="Pathogen Informatics"/>
        </authorList>
    </citation>
    <scope>NUCLEOTIDE SEQUENCE [LARGE SCALE GENOMIC DNA]</scope>
    <source>
        <strain evidence="1 2">D4891</strain>
    </source>
</reference>
<evidence type="ECO:0000313" key="1">
    <source>
        <dbReference type="EMBL" id="CNU78714.1"/>
    </source>
</evidence>
<accession>A0A655DP36</accession>
<gene>
    <name evidence="1" type="ORF">ERS008207_03480</name>
</gene>
<evidence type="ECO:0000313" key="2">
    <source>
        <dbReference type="Proteomes" id="UP000042394"/>
    </source>
</evidence>
<dbReference type="AlphaFoldDB" id="A0A655DP36"/>
<organism evidence="1 2">
    <name type="scientific">Salmonella enterica subsp. enterica serovar Bovismorbificans</name>
    <dbReference type="NCBI Taxonomy" id="58097"/>
    <lineage>
        <taxon>Bacteria</taxon>
        <taxon>Pseudomonadati</taxon>
        <taxon>Pseudomonadota</taxon>
        <taxon>Gammaproteobacteria</taxon>
        <taxon>Enterobacterales</taxon>
        <taxon>Enterobacteriaceae</taxon>
        <taxon>Salmonella</taxon>
    </lineage>
</organism>
<name>A0A655DP36_SALET</name>
<sequence>MTITVNTAGKIKIATSAIRQSRLNIATSMAPINAALRNTVATTVTYRSRMTSVSLVTREINCPTGCVSKALSGWRKAASMTSVRKD</sequence>